<sequence>MSQLLSASRAHVDWRSTMVGGNESSSQCDVRPKCYLVGERDFFFTTRVKMAGHQVTLKGPEVIKEICLGIIIGLSIANVWKKKQWDMKKRTT</sequence>
<proteinExistence type="predicted"/>
<dbReference type="EMBL" id="CM045771">
    <property type="protein sequence ID" value="KAI7987032.1"/>
    <property type="molecule type" value="Genomic_DNA"/>
</dbReference>
<evidence type="ECO:0000313" key="1">
    <source>
        <dbReference type="EMBL" id="KAI7987032.1"/>
    </source>
</evidence>
<accession>A0ACC0FFZ5</accession>
<reference evidence="1 2" key="1">
    <citation type="journal article" date="2022" name="Plant J.">
        <title>Chromosome-level genome of Camellia lanceoleosa provides a valuable resource for understanding genome evolution and self-incompatibility.</title>
        <authorList>
            <person name="Gong W."/>
            <person name="Xiao S."/>
            <person name="Wang L."/>
            <person name="Liao Z."/>
            <person name="Chang Y."/>
            <person name="Mo W."/>
            <person name="Hu G."/>
            <person name="Li W."/>
            <person name="Zhao G."/>
            <person name="Zhu H."/>
            <person name="Hu X."/>
            <person name="Ji K."/>
            <person name="Xiang X."/>
            <person name="Song Q."/>
            <person name="Yuan D."/>
            <person name="Jin S."/>
            <person name="Zhang L."/>
        </authorList>
    </citation>
    <scope>NUCLEOTIDE SEQUENCE [LARGE SCALE GENOMIC DNA]</scope>
    <source>
        <strain evidence="1">SQ_2022a</strain>
    </source>
</reference>
<gene>
    <name evidence="1" type="ORF">LOK49_LG13G02347</name>
</gene>
<organism evidence="1 2">
    <name type="scientific">Camellia lanceoleosa</name>
    <dbReference type="NCBI Taxonomy" id="1840588"/>
    <lineage>
        <taxon>Eukaryota</taxon>
        <taxon>Viridiplantae</taxon>
        <taxon>Streptophyta</taxon>
        <taxon>Embryophyta</taxon>
        <taxon>Tracheophyta</taxon>
        <taxon>Spermatophyta</taxon>
        <taxon>Magnoliopsida</taxon>
        <taxon>eudicotyledons</taxon>
        <taxon>Gunneridae</taxon>
        <taxon>Pentapetalae</taxon>
        <taxon>asterids</taxon>
        <taxon>Ericales</taxon>
        <taxon>Theaceae</taxon>
        <taxon>Camellia</taxon>
    </lineage>
</organism>
<keyword evidence="2" id="KW-1185">Reference proteome</keyword>
<name>A0ACC0FFZ5_9ERIC</name>
<dbReference type="Proteomes" id="UP001060215">
    <property type="component" value="Chromosome 14"/>
</dbReference>
<protein>
    <submittedName>
        <fullName evidence="1">Cytochrome c oxidase subunit 5C-2</fullName>
    </submittedName>
</protein>
<evidence type="ECO:0000313" key="2">
    <source>
        <dbReference type="Proteomes" id="UP001060215"/>
    </source>
</evidence>
<comment type="caution">
    <text evidence="1">The sequence shown here is derived from an EMBL/GenBank/DDBJ whole genome shotgun (WGS) entry which is preliminary data.</text>
</comment>